<dbReference type="EMBL" id="CP017174">
    <property type="protein sequence ID" value="QDE67327.1"/>
    <property type="molecule type" value="Genomic_DNA"/>
</dbReference>
<feature type="transmembrane region" description="Helical" evidence="1">
    <location>
        <begin position="6"/>
        <end position="27"/>
    </location>
</feature>
<evidence type="ECO:0000313" key="3">
    <source>
        <dbReference type="Proteomes" id="UP000320179"/>
    </source>
</evidence>
<keyword evidence="1" id="KW-0812">Transmembrane</keyword>
<protein>
    <submittedName>
        <fullName evidence="2">Uncharacterized protein</fullName>
    </submittedName>
</protein>
<evidence type="ECO:0000256" key="1">
    <source>
        <dbReference type="SAM" id="Phobius"/>
    </source>
</evidence>
<proteinExistence type="predicted"/>
<gene>
    <name evidence="2" type="ORF">BHS09_10175</name>
</gene>
<name>A0AAE6KRI9_MYXXA</name>
<keyword evidence="1" id="KW-0472">Membrane</keyword>
<organism evidence="2 3">
    <name type="scientific">Myxococcus xanthus</name>
    <dbReference type="NCBI Taxonomy" id="34"/>
    <lineage>
        <taxon>Bacteria</taxon>
        <taxon>Pseudomonadati</taxon>
        <taxon>Myxococcota</taxon>
        <taxon>Myxococcia</taxon>
        <taxon>Myxococcales</taxon>
        <taxon>Cystobacterineae</taxon>
        <taxon>Myxococcaceae</taxon>
        <taxon>Myxococcus</taxon>
    </lineage>
</organism>
<dbReference type="AlphaFoldDB" id="A0AAE6KRI9"/>
<keyword evidence="1" id="KW-1133">Transmembrane helix</keyword>
<sequence length="213" mass="23827">MNLDDPSSILLHLGIVVAAIAFGFFFWQAHKRRLQAWRDFADRHGWGFTDSMASYKVGGLHRGRPFSMHTEHRRSGKSSQLYTVVRLELGTALPPDLRIGPEGFGDKLLKVFGKRDDEVGDAELDAALDMKNLTDEARDTLRAPRVREQLLLLRQRCANFSIENEELQAEQRGMPDSVDTLESLVAPALDLGDALQEAASKARTRRSGEGAPW</sequence>
<accession>A0AAE6KRI9</accession>
<dbReference type="Proteomes" id="UP000320179">
    <property type="component" value="Chromosome"/>
</dbReference>
<dbReference type="RefSeq" id="WP_140797786.1">
    <property type="nucleotide sequence ID" value="NZ_CP017173.1"/>
</dbReference>
<evidence type="ECO:0000313" key="2">
    <source>
        <dbReference type="EMBL" id="QDE67327.1"/>
    </source>
</evidence>
<reference evidence="2 3" key="1">
    <citation type="journal article" date="2019" name="Science">
        <title>Social genes are selection hotspots in kin groups of a soil microbe.</title>
        <authorList>
            <person name="Wielgoss S."/>
            <person name="Wolfensberger R."/>
            <person name="Sun L."/>
            <person name="Fiegna F."/>
            <person name="Velicer G.J."/>
        </authorList>
    </citation>
    <scope>NUCLEOTIDE SEQUENCE [LARGE SCALE GENOMIC DNA]</scope>
    <source>
        <strain evidence="2 3">MC3.5.9c15</strain>
    </source>
</reference>